<reference evidence="1 2" key="1">
    <citation type="submission" date="2016-03" db="EMBL/GenBank/DDBJ databases">
        <authorList>
            <person name="Devillers H."/>
        </authorList>
    </citation>
    <scope>NUCLEOTIDE SEQUENCE [LARGE SCALE GENOMIC DNA]</scope>
    <source>
        <strain evidence="1">CBS 10888</strain>
    </source>
</reference>
<name>A0A1G4J4I5_9SACH</name>
<evidence type="ECO:0000313" key="1">
    <source>
        <dbReference type="EMBL" id="SCU84632.1"/>
    </source>
</evidence>
<accession>A0A1G4J4I5</accession>
<dbReference type="OrthoDB" id="437889at2759"/>
<evidence type="ECO:0000313" key="2">
    <source>
        <dbReference type="Proteomes" id="UP000190274"/>
    </source>
</evidence>
<gene>
    <name evidence="1" type="ORF">LADA_0D02850G</name>
</gene>
<protein>
    <submittedName>
        <fullName evidence="1">LADA_0D02850g1_1</fullName>
    </submittedName>
</protein>
<sequence>MNFFQDSTATSSLQRSIHMVLEFDGKLAQVKQSYVKAQSSSCAVEGHRIEPT</sequence>
<dbReference type="AlphaFoldDB" id="A0A1G4J4I5"/>
<keyword evidence="2" id="KW-1185">Reference proteome</keyword>
<dbReference type="EMBL" id="LT598454">
    <property type="protein sequence ID" value="SCU84632.1"/>
    <property type="molecule type" value="Genomic_DNA"/>
</dbReference>
<proteinExistence type="predicted"/>
<dbReference type="Proteomes" id="UP000190274">
    <property type="component" value="Chromosome D"/>
</dbReference>
<organism evidence="1 2">
    <name type="scientific">Lachancea dasiensis</name>
    <dbReference type="NCBI Taxonomy" id="1072105"/>
    <lineage>
        <taxon>Eukaryota</taxon>
        <taxon>Fungi</taxon>
        <taxon>Dikarya</taxon>
        <taxon>Ascomycota</taxon>
        <taxon>Saccharomycotina</taxon>
        <taxon>Saccharomycetes</taxon>
        <taxon>Saccharomycetales</taxon>
        <taxon>Saccharomycetaceae</taxon>
        <taxon>Lachancea</taxon>
    </lineage>
</organism>